<comment type="caution">
    <text evidence="1">The sequence shown here is derived from an EMBL/GenBank/DDBJ whole genome shotgun (WGS) entry which is preliminary data.</text>
</comment>
<evidence type="ECO:0000313" key="2">
    <source>
        <dbReference type="Proteomes" id="UP000289482"/>
    </source>
</evidence>
<proteinExistence type="predicted"/>
<gene>
    <name evidence="1" type="ORF">EST54_05745</name>
</gene>
<keyword evidence="1" id="KW-0547">Nucleotide-binding</keyword>
<name>A0A4Q1R7Z3_9ACTN</name>
<organism evidence="1 2">
    <name type="scientific">Streptomyces sioyaensis</name>
    <dbReference type="NCBI Taxonomy" id="67364"/>
    <lineage>
        <taxon>Bacteria</taxon>
        <taxon>Bacillati</taxon>
        <taxon>Actinomycetota</taxon>
        <taxon>Actinomycetes</taxon>
        <taxon>Kitasatosporales</taxon>
        <taxon>Streptomycetaceae</taxon>
        <taxon>Streptomyces</taxon>
    </lineage>
</organism>
<dbReference type="RefSeq" id="WP_129245693.1">
    <property type="nucleotide sequence ID" value="NZ_JABZEL010000009.1"/>
</dbReference>
<dbReference type="GO" id="GO:0005524">
    <property type="term" value="F:ATP binding"/>
    <property type="evidence" value="ECO:0007669"/>
    <property type="project" value="UniProtKB-KW"/>
</dbReference>
<dbReference type="AlphaFoldDB" id="A0A4Q1R7Z3"/>
<keyword evidence="1" id="KW-0067">ATP-binding</keyword>
<dbReference type="Gene3D" id="3.40.50.300">
    <property type="entry name" value="P-loop containing nucleotide triphosphate hydrolases"/>
    <property type="match status" value="1"/>
</dbReference>
<reference evidence="1 2" key="1">
    <citation type="submission" date="2019-01" db="EMBL/GenBank/DDBJ databases">
        <title>Draft genome sequences of the type strain Streptomyces sioyaensis DSM 40032 and its novel strain, TM32, a thermotolerant antibiotics-producing actinobacterium.</title>
        <authorList>
            <person name="Nakaew N."/>
            <person name="Lumyong S."/>
            <person name="Sloan W.T."/>
            <person name="Sungthong R."/>
        </authorList>
    </citation>
    <scope>NUCLEOTIDE SEQUENCE [LARGE SCALE GENOMIC DNA]</scope>
    <source>
        <strain evidence="1 2">DSM 40032</strain>
    </source>
</reference>
<protein>
    <submittedName>
        <fullName evidence="1">ATP-binding protein</fullName>
    </submittedName>
</protein>
<accession>A0A4Q1R7Z3</accession>
<dbReference type="SUPFAM" id="SSF52540">
    <property type="entry name" value="P-loop containing nucleoside triphosphate hydrolases"/>
    <property type="match status" value="2"/>
</dbReference>
<keyword evidence="2" id="KW-1185">Reference proteome</keyword>
<evidence type="ECO:0000313" key="1">
    <source>
        <dbReference type="EMBL" id="RXS69476.1"/>
    </source>
</evidence>
<dbReference type="Proteomes" id="UP000289482">
    <property type="component" value="Unassembled WGS sequence"/>
</dbReference>
<dbReference type="InterPro" id="IPR027417">
    <property type="entry name" value="P-loop_NTPase"/>
</dbReference>
<sequence length="694" mass="75834">MPQEWAGESGRDRAVERYVQELLVRRPGSRPELPATLLLGPRGSGKTTVLRHLADWARRAPVARLDLAALGQEGRKPIDVLAALVFQLNAKKKDFARLRFPAFGLLTIAVAARVEAADRDAAVRQMEAALIGPPSSRSEVINHLAAYAATVLGAPTAVTAALPLLPEWQRHWARLRVRWRLARIQRRSRGAGSVDGFLIDLNQRYGDREAAERQRAEAVLFDAFLDDLRQAYGSRGGDKRRTTQCLVLLDNVDSPLGNDFLKALLDARRKAQAPDPLLVLATAGSYPAALEGFAFGGPRRPGALPGQWLAEEEKFVPERIVKGLVVGRLRDLARHEVEQQAKEVLRSAGRRVTAPAADNGVQWLGWVVHELTRGHPAGTAQLLAALLECPAETGWEARLRQVLQPSSELVDALLERLLPIDASGELAQALARAAAAVDLAQAQAGRALWDESGARVQEEFNDFCTDVLRTMHLDSGDEEYDGRTETPHPLLRLLLLRRLAAVPEPDAVTAGGAGGVEGASGVRGRRTVHAALRDRAAAAGDEATAAYHALAGGGLAAAAAYLDDAFDRLAPEEWCTELCRLRRAPLAETGEALEQPLWERYERLVDHLADGAVDQRLRTITRLLAAVWISPEPPDDPRTDRIGDPYRDPLGDPVAELYGEIQARFHTLAVHADSVPWTSALLRKTKQYGKEPWL</sequence>
<dbReference type="GeneID" id="95777506"/>
<dbReference type="EMBL" id="SDIF01000010">
    <property type="protein sequence ID" value="RXS69476.1"/>
    <property type="molecule type" value="Genomic_DNA"/>
</dbReference>